<accession>A0ACC0WYS1</accession>
<dbReference type="Proteomes" id="UP001163603">
    <property type="component" value="Chromosome 15"/>
</dbReference>
<proteinExistence type="predicted"/>
<reference evidence="2" key="1">
    <citation type="journal article" date="2023" name="G3 (Bethesda)">
        <title>Genome assembly and association tests identify interacting loci associated with vigor, precocity, and sex in interspecific pistachio rootstocks.</title>
        <authorList>
            <person name="Palmer W."/>
            <person name="Jacygrad E."/>
            <person name="Sagayaradj S."/>
            <person name="Cavanaugh K."/>
            <person name="Han R."/>
            <person name="Bertier L."/>
            <person name="Beede B."/>
            <person name="Kafkas S."/>
            <person name="Golino D."/>
            <person name="Preece J."/>
            <person name="Michelmore R."/>
        </authorList>
    </citation>
    <scope>NUCLEOTIDE SEQUENCE [LARGE SCALE GENOMIC DNA]</scope>
</reference>
<protein>
    <submittedName>
        <fullName evidence="1">Uncharacterized protein</fullName>
    </submittedName>
</protein>
<organism evidence="1 2">
    <name type="scientific">Pistacia integerrima</name>
    <dbReference type="NCBI Taxonomy" id="434235"/>
    <lineage>
        <taxon>Eukaryota</taxon>
        <taxon>Viridiplantae</taxon>
        <taxon>Streptophyta</taxon>
        <taxon>Embryophyta</taxon>
        <taxon>Tracheophyta</taxon>
        <taxon>Spermatophyta</taxon>
        <taxon>Magnoliopsida</taxon>
        <taxon>eudicotyledons</taxon>
        <taxon>Gunneridae</taxon>
        <taxon>Pentapetalae</taxon>
        <taxon>rosids</taxon>
        <taxon>malvids</taxon>
        <taxon>Sapindales</taxon>
        <taxon>Anacardiaceae</taxon>
        <taxon>Pistacia</taxon>
    </lineage>
</organism>
<evidence type="ECO:0000313" key="2">
    <source>
        <dbReference type="Proteomes" id="UP001163603"/>
    </source>
</evidence>
<name>A0ACC0WYS1_9ROSI</name>
<dbReference type="EMBL" id="CM047750">
    <property type="protein sequence ID" value="KAJ0007245.1"/>
    <property type="molecule type" value="Genomic_DNA"/>
</dbReference>
<comment type="caution">
    <text evidence="1">The sequence shown here is derived from an EMBL/GenBank/DDBJ whole genome shotgun (WGS) entry which is preliminary data.</text>
</comment>
<gene>
    <name evidence="1" type="ORF">Pint_29452</name>
</gene>
<keyword evidence="2" id="KW-1185">Reference proteome</keyword>
<sequence>MEVAEGEKLLSSSKIDDMKTWLSASITDQETCLDALDELNSTHYGNSSIPKDIRTAMENSTQFASNSLAIGTKIVNLLSQVKVPIHRRLLGFERSDSSGFPRWVSAGDRRLLQEINPTPNVTVAADGTGDFRTIKEAVDKVSKKSPKRFVIYIKKGTYKENVILDKHKWNVMMYGDGKAQTIVSGSLNFIDGTPTFSTATVVGSKEEVAFSDAFVSHIMAAVAGKGFMAKDMTFINTAGAAKHQAVAFRSGSDQSDCDITGTIDFIFGNAAVVFQNCNIQPRQPLANQFNTITAQGKKDPNQNTGISIQKLGWKEWVSNVDPPKTIFYAEYLNTGPGATVDQRVKWAGYKPTLTNAEAGKIYSGNIYPRQ</sequence>
<evidence type="ECO:0000313" key="1">
    <source>
        <dbReference type="EMBL" id="KAJ0007245.1"/>
    </source>
</evidence>